<feature type="domain" description="PilX/PilW C-terminal" evidence="1">
    <location>
        <begin position="88"/>
        <end position="180"/>
    </location>
</feature>
<dbReference type="InterPro" id="IPR025746">
    <property type="entry name" value="PilX_N_dom"/>
</dbReference>
<feature type="domain" description="Type 4 fimbrial biogenesis protein PilX N-terminal" evidence="2">
    <location>
        <begin position="12"/>
        <end position="62"/>
    </location>
</feature>
<name>A0ABS8BM43_9NEIS</name>
<proteinExistence type="predicted"/>
<sequence>MMRAAFYRPAQAGIILIMALVLLLIATLLGVSGIRNVLLQEKISGNNYDQSMALQATESALRAAEAKIESNPDITALNGQSCLAPTLCPISPPDTPATGWTDVDAAFLVNTTLLDGKPQYFIQLMSETNSDDESGISGSASANQYGGSGGIVSRTFRITARSSPDSSTGRAAVRLQTTVKVDR</sequence>
<evidence type="ECO:0000259" key="2">
    <source>
        <dbReference type="Pfam" id="PF14341"/>
    </source>
</evidence>
<dbReference type="InterPro" id="IPR025205">
    <property type="entry name" value="PilX/PilW_C"/>
</dbReference>
<evidence type="ECO:0008006" key="5">
    <source>
        <dbReference type="Google" id="ProtNLM"/>
    </source>
</evidence>
<protein>
    <recommendedName>
        <fullName evidence="5">Type 4 fimbrial biogenesis protein PilX N-terminal domain-containing protein</fullName>
    </recommendedName>
</protein>
<comment type="caution">
    <text evidence="3">The sequence shown here is derived from an EMBL/GenBank/DDBJ whole genome shotgun (WGS) entry which is preliminary data.</text>
</comment>
<evidence type="ECO:0000259" key="1">
    <source>
        <dbReference type="Pfam" id="PF13681"/>
    </source>
</evidence>
<evidence type="ECO:0000313" key="3">
    <source>
        <dbReference type="EMBL" id="MCB5196775.1"/>
    </source>
</evidence>
<dbReference type="Pfam" id="PF14341">
    <property type="entry name" value="PilX_N"/>
    <property type="match status" value="1"/>
</dbReference>
<reference evidence="3 4" key="1">
    <citation type="submission" date="2021-10" db="EMBL/GenBank/DDBJ databases">
        <authorList>
            <person name="Chen M."/>
        </authorList>
    </citation>
    <scope>NUCLEOTIDE SEQUENCE [LARGE SCALE GENOMIC DNA]</scope>
    <source>
        <strain evidence="3 4">H3-26</strain>
    </source>
</reference>
<keyword evidence="4" id="KW-1185">Reference proteome</keyword>
<dbReference type="Proteomes" id="UP001198034">
    <property type="component" value="Unassembled WGS sequence"/>
</dbReference>
<dbReference type="RefSeq" id="WP_226764520.1">
    <property type="nucleotide sequence ID" value="NZ_JAJAWG010000006.1"/>
</dbReference>
<dbReference type="EMBL" id="JAJAWG010000006">
    <property type="protein sequence ID" value="MCB5196775.1"/>
    <property type="molecule type" value="Genomic_DNA"/>
</dbReference>
<evidence type="ECO:0000313" key="4">
    <source>
        <dbReference type="Proteomes" id="UP001198034"/>
    </source>
</evidence>
<organism evidence="3 4">
    <name type="scientific">Deefgea salmonis</name>
    <dbReference type="NCBI Taxonomy" id="2875502"/>
    <lineage>
        <taxon>Bacteria</taxon>
        <taxon>Pseudomonadati</taxon>
        <taxon>Pseudomonadota</taxon>
        <taxon>Betaproteobacteria</taxon>
        <taxon>Neisseriales</taxon>
        <taxon>Chitinibacteraceae</taxon>
        <taxon>Deefgea</taxon>
    </lineage>
</organism>
<dbReference type="Pfam" id="PF13681">
    <property type="entry name" value="PilX"/>
    <property type="match status" value="1"/>
</dbReference>
<accession>A0ABS8BM43</accession>
<gene>
    <name evidence="3" type="ORF">LG219_10900</name>
</gene>